<evidence type="ECO:0000259" key="2">
    <source>
        <dbReference type="Pfam" id="PF06985"/>
    </source>
</evidence>
<accession>A0A4S8M863</accession>
<evidence type="ECO:0000313" key="4">
    <source>
        <dbReference type="Proteomes" id="UP000297245"/>
    </source>
</evidence>
<feature type="transmembrane region" description="Helical" evidence="1">
    <location>
        <begin position="164"/>
        <end position="190"/>
    </location>
</feature>
<dbReference type="Pfam" id="PF06985">
    <property type="entry name" value="HET"/>
    <property type="match status" value="1"/>
</dbReference>
<dbReference type="PANTHER" id="PTHR10622:SF10">
    <property type="entry name" value="HET DOMAIN-CONTAINING PROTEIN"/>
    <property type="match status" value="1"/>
</dbReference>
<dbReference type="InterPro" id="IPR010730">
    <property type="entry name" value="HET"/>
</dbReference>
<protein>
    <recommendedName>
        <fullName evidence="2">Heterokaryon incompatibility domain-containing protein</fullName>
    </recommendedName>
</protein>
<evidence type="ECO:0000313" key="3">
    <source>
        <dbReference type="EMBL" id="THU98281.1"/>
    </source>
</evidence>
<dbReference type="Proteomes" id="UP000297245">
    <property type="component" value="Unassembled WGS sequence"/>
</dbReference>
<sequence length="404" mass="45779">MFRTPIEKRTPGWKEPAGWEKVKGACAHARKYYWEWIWIDSCGIDKSSSAELSENINPMYRLYENAGVSYVYLSDASSEEDPGDPGSIGRTRTDEFRTTRDNISICHVILINAPLLLDVLCVTCPSFKLALTSRRPTDLALRCSVLATFTSFGCSWTPSLDFALAYRFSFALFGFTNMFIYSAFVSFWCFRSSLLGFAAGSLNPHDAVLPFVSTASNYHLRPRLFSLPPRTCAHALYLRVQLRNVQSSTNYLHILQAPSDADIHRCWTRPSLNLGIAAHHVYRCAESLVGARAQGLHHPRPFHYSPLLTTPTTTPLTSAQGESWLMVLPSLLGQMHWTAFLLRKPLNPFPSLPLFRARKSADTSYTNFVCFIIFNEIRTPYSQRVDFEHIIAPTIRQMERTNSI</sequence>
<feature type="domain" description="Heterokaryon incompatibility" evidence="2">
    <location>
        <begin position="22"/>
        <end position="85"/>
    </location>
</feature>
<gene>
    <name evidence="3" type="ORF">K435DRAFT_856817</name>
</gene>
<proteinExistence type="predicted"/>
<organism evidence="3 4">
    <name type="scientific">Dendrothele bispora (strain CBS 962.96)</name>
    <dbReference type="NCBI Taxonomy" id="1314807"/>
    <lineage>
        <taxon>Eukaryota</taxon>
        <taxon>Fungi</taxon>
        <taxon>Dikarya</taxon>
        <taxon>Basidiomycota</taxon>
        <taxon>Agaricomycotina</taxon>
        <taxon>Agaricomycetes</taxon>
        <taxon>Agaricomycetidae</taxon>
        <taxon>Agaricales</taxon>
        <taxon>Agaricales incertae sedis</taxon>
        <taxon>Dendrothele</taxon>
    </lineage>
</organism>
<keyword evidence="1" id="KW-0812">Transmembrane</keyword>
<keyword evidence="1" id="KW-0472">Membrane</keyword>
<dbReference type="PANTHER" id="PTHR10622">
    <property type="entry name" value="HET DOMAIN-CONTAINING PROTEIN"/>
    <property type="match status" value="1"/>
</dbReference>
<evidence type="ECO:0000256" key="1">
    <source>
        <dbReference type="SAM" id="Phobius"/>
    </source>
</evidence>
<keyword evidence="1" id="KW-1133">Transmembrane helix</keyword>
<name>A0A4S8M863_DENBC</name>
<dbReference type="OrthoDB" id="5122891at2759"/>
<dbReference type="EMBL" id="ML179139">
    <property type="protein sequence ID" value="THU98281.1"/>
    <property type="molecule type" value="Genomic_DNA"/>
</dbReference>
<reference evidence="3 4" key="1">
    <citation type="journal article" date="2019" name="Nat. Ecol. Evol.">
        <title>Megaphylogeny resolves global patterns of mushroom evolution.</title>
        <authorList>
            <person name="Varga T."/>
            <person name="Krizsan K."/>
            <person name="Foldi C."/>
            <person name="Dima B."/>
            <person name="Sanchez-Garcia M."/>
            <person name="Sanchez-Ramirez S."/>
            <person name="Szollosi G.J."/>
            <person name="Szarkandi J.G."/>
            <person name="Papp V."/>
            <person name="Albert L."/>
            <person name="Andreopoulos W."/>
            <person name="Angelini C."/>
            <person name="Antonin V."/>
            <person name="Barry K.W."/>
            <person name="Bougher N.L."/>
            <person name="Buchanan P."/>
            <person name="Buyck B."/>
            <person name="Bense V."/>
            <person name="Catcheside P."/>
            <person name="Chovatia M."/>
            <person name="Cooper J."/>
            <person name="Damon W."/>
            <person name="Desjardin D."/>
            <person name="Finy P."/>
            <person name="Geml J."/>
            <person name="Haridas S."/>
            <person name="Hughes K."/>
            <person name="Justo A."/>
            <person name="Karasinski D."/>
            <person name="Kautmanova I."/>
            <person name="Kiss B."/>
            <person name="Kocsube S."/>
            <person name="Kotiranta H."/>
            <person name="LaButti K.M."/>
            <person name="Lechner B.E."/>
            <person name="Liimatainen K."/>
            <person name="Lipzen A."/>
            <person name="Lukacs Z."/>
            <person name="Mihaltcheva S."/>
            <person name="Morgado L.N."/>
            <person name="Niskanen T."/>
            <person name="Noordeloos M.E."/>
            <person name="Ohm R.A."/>
            <person name="Ortiz-Santana B."/>
            <person name="Ovrebo C."/>
            <person name="Racz N."/>
            <person name="Riley R."/>
            <person name="Savchenko A."/>
            <person name="Shiryaev A."/>
            <person name="Soop K."/>
            <person name="Spirin V."/>
            <person name="Szebenyi C."/>
            <person name="Tomsovsky M."/>
            <person name="Tulloss R.E."/>
            <person name="Uehling J."/>
            <person name="Grigoriev I.V."/>
            <person name="Vagvolgyi C."/>
            <person name="Papp T."/>
            <person name="Martin F.M."/>
            <person name="Miettinen O."/>
            <person name="Hibbett D.S."/>
            <person name="Nagy L.G."/>
        </authorList>
    </citation>
    <scope>NUCLEOTIDE SEQUENCE [LARGE SCALE GENOMIC DNA]</scope>
    <source>
        <strain evidence="3 4">CBS 962.96</strain>
    </source>
</reference>
<keyword evidence="4" id="KW-1185">Reference proteome</keyword>
<dbReference type="AlphaFoldDB" id="A0A4S8M863"/>